<dbReference type="Pfam" id="PF07250">
    <property type="entry name" value="Glyoxal_oxid_N"/>
    <property type="match status" value="1"/>
</dbReference>
<keyword evidence="7" id="KW-1185">Reference proteome</keyword>
<evidence type="ECO:0000313" key="6">
    <source>
        <dbReference type="EMBL" id="KIK82719.1"/>
    </source>
</evidence>
<gene>
    <name evidence="6" type="ORF">PAXRUDRAFT_14680</name>
</gene>
<dbReference type="EMBL" id="KN825612">
    <property type="protein sequence ID" value="KIK82719.1"/>
    <property type="molecule type" value="Genomic_DNA"/>
</dbReference>
<dbReference type="InterPro" id="IPR009880">
    <property type="entry name" value="Glyoxal_oxidase_N"/>
</dbReference>
<name>A0A0D0DLF8_9AGAM</name>
<dbReference type="Pfam" id="PF09118">
    <property type="entry name" value="GO-like_E_set"/>
    <property type="match status" value="1"/>
</dbReference>
<reference evidence="7" key="2">
    <citation type="submission" date="2015-01" db="EMBL/GenBank/DDBJ databases">
        <title>Evolutionary Origins and Diversification of the Mycorrhizal Mutualists.</title>
        <authorList>
            <consortium name="DOE Joint Genome Institute"/>
            <consortium name="Mycorrhizal Genomics Consortium"/>
            <person name="Kohler A."/>
            <person name="Kuo A."/>
            <person name="Nagy L.G."/>
            <person name="Floudas D."/>
            <person name="Copeland A."/>
            <person name="Barry K.W."/>
            <person name="Cichocki N."/>
            <person name="Veneault-Fourrey C."/>
            <person name="LaButti K."/>
            <person name="Lindquist E.A."/>
            <person name="Lipzen A."/>
            <person name="Lundell T."/>
            <person name="Morin E."/>
            <person name="Murat C."/>
            <person name="Riley R."/>
            <person name="Ohm R."/>
            <person name="Sun H."/>
            <person name="Tunlid A."/>
            <person name="Henrissat B."/>
            <person name="Grigoriev I.V."/>
            <person name="Hibbett D.S."/>
            <person name="Martin F."/>
        </authorList>
    </citation>
    <scope>NUCLEOTIDE SEQUENCE [LARGE SCALE GENOMIC DNA]</scope>
    <source>
        <strain evidence="7">Ve08.2h10</strain>
    </source>
</reference>
<reference evidence="6 7" key="1">
    <citation type="submission" date="2014-04" db="EMBL/GenBank/DDBJ databases">
        <authorList>
            <consortium name="DOE Joint Genome Institute"/>
            <person name="Kuo A."/>
            <person name="Kohler A."/>
            <person name="Jargeat P."/>
            <person name="Nagy L.G."/>
            <person name="Floudas D."/>
            <person name="Copeland A."/>
            <person name="Barry K.W."/>
            <person name="Cichocki N."/>
            <person name="Veneault-Fourrey C."/>
            <person name="LaButti K."/>
            <person name="Lindquist E.A."/>
            <person name="Lipzen A."/>
            <person name="Lundell T."/>
            <person name="Morin E."/>
            <person name="Murat C."/>
            <person name="Sun H."/>
            <person name="Tunlid A."/>
            <person name="Henrissat B."/>
            <person name="Grigoriev I.V."/>
            <person name="Hibbett D.S."/>
            <person name="Martin F."/>
            <person name="Nordberg H.P."/>
            <person name="Cantor M.N."/>
            <person name="Hua S.X."/>
        </authorList>
    </citation>
    <scope>NUCLEOTIDE SEQUENCE [LARGE SCALE GENOMIC DNA]</scope>
    <source>
        <strain evidence="6 7">Ve08.2h10</strain>
    </source>
</reference>
<feature type="signal peptide" evidence="3">
    <location>
        <begin position="1"/>
        <end position="25"/>
    </location>
</feature>
<dbReference type="HOGENOM" id="CLU_009630_3_0_1"/>
<dbReference type="PANTHER" id="PTHR32208:SF21">
    <property type="entry name" value="LOW QUALITY PROTEIN: ALDEHYDE OXIDASE GLOX-LIKE"/>
    <property type="match status" value="1"/>
</dbReference>
<feature type="chain" id="PRO_5002220871" evidence="3">
    <location>
        <begin position="26"/>
        <end position="670"/>
    </location>
</feature>
<dbReference type="Gene3D" id="2.60.40.10">
    <property type="entry name" value="Immunoglobulins"/>
    <property type="match status" value="1"/>
</dbReference>
<feature type="transmembrane region" description="Helical" evidence="2">
    <location>
        <begin position="640"/>
        <end position="665"/>
    </location>
</feature>
<dbReference type="Proteomes" id="UP000054538">
    <property type="component" value="Unassembled WGS sequence"/>
</dbReference>
<evidence type="ECO:0000256" key="3">
    <source>
        <dbReference type="SAM" id="SignalP"/>
    </source>
</evidence>
<keyword evidence="2" id="KW-0472">Membrane</keyword>
<proteinExistence type="predicted"/>
<dbReference type="Gene3D" id="2.130.10.80">
    <property type="entry name" value="Galactose oxidase/kelch, beta-propeller"/>
    <property type="match status" value="1"/>
</dbReference>
<feature type="domain" description="Galactose oxidase-like Early set" evidence="5">
    <location>
        <begin position="488"/>
        <end position="597"/>
    </location>
</feature>
<protein>
    <submittedName>
        <fullName evidence="6">Unplaced genomic scaffold scaffold_790, whole genome shotgun sequence</fullName>
    </submittedName>
</protein>
<evidence type="ECO:0000313" key="7">
    <source>
        <dbReference type="Proteomes" id="UP000054538"/>
    </source>
</evidence>
<dbReference type="InterPro" id="IPR037293">
    <property type="entry name" value="Gal_Oxidase_central_sf"/>
</dbReference>
<evidence type="ECO:0000259" key="4">
    <source>
        <dbReference type="Pfam" id="PF07250"/>
    </source>
</evidence>
<dbReference type="InterPro" id="IPR013783">
    <property type="entry name" value="Ig-like_fold"/>
</dbReference>
<sequence length="670" mass="71251">MMRRVLPWIASSSLLLAQHTQVVRAQSAGSFVQAGNTLVSAMMMFLGNEEKVYILDKTQGNAAQIDGHPAWGSVWDTNSHQATTMSVLTNTFCASGMHLPNGSYASFGGNGPVSIGNGNPSSPTYDDVYGDYDGRKSIRILNPCTSADDLSSPECQWFDNPAVLSMQKQRWYAGAEALADGTIVLIGGFTSGGYINRFVPNIDPTYENGAAEPTYEFYPSRGPATIMQFMVNTSGLNSYAHTFLMPSGKMLVQANLSTILWDYDQNVETPLPNMPNGVARVYPASGAVAMLPLTPANNFTPTVLFCGGSDMPSDYYGDYTWPYYNTWTYPASKDCQRLTPEPQDGSLPRYEQDDDMLEGRTMGQFITLPDGAMLVINGGMNGTAGFSNGTLYTPTLDQMPFHQSLASGPISTPAIYNPNAPKGSRWSNAGLSSSSIPRMYHSSAMLLPDASVLIAGSNPNYDVTLDAPFPTTYTAEIFYPPYFAAGFRPQVSGIPKILSYGGGYFNITVTSTSYTNTSTNDAAANTAVVLSRGGFTTHAMNMGQRHIQLNNTYTVNKDGSYVLHVAQVPPNANLLTPGPVLMFVVVNGVPSNGTMVIVGTGQVGTQPTSAASELPAVVTSAPGGSGNSPSNGASDLKTSIVAGAIMGAVAVIGVLGAFICTHVYLMAVWP</sequence>
<dbReference type="OrthoDB" id="2019572at2759"/>
<evidence type="ECO:0000259" key="5">
    <source>
        <dbReference type="Pfam" id="PF09118"/>
    </source>
</evidence>
<dbReference type="InterPro" id="IPR015202">
    <property type="entry name" value="GO-like_E_set"/>
</dbReference>
<feature type="domain" description="Glyoxal oxidase N-terminal" evidence="4">
    <location>
        <begin position="130"/>
        <end position="482"/>
    </location>
</feature>
<dbReference type="SUPFAM" id="SSF81296">
    <property type="entry name" value="E set domains"/>
    <property type="match status" value="1"/>
</dbReference>
<keyword evidence="2" id="KW-1133">Transmembrane helix</keyword>
<dbReference type="CDD" id="cd02851">
    <property type="entry name" value="E_set_GO_C"/>
    <property type="match status" value="1"/>
</dbReference>
<keyword evidence="2" id="KW-0812">Transmembrane</keyword>
<evidence type="ECO:0000256" key="2">
    <source>
        <dbReference type="SAM" id="Phobius"/>
    </source>
</evidence>
<keyword evidence="1 3" id="KW-0732">Signal</keyword>
<accession>A0A0D0DLF8</accession>
<organism evidence="6 7">
    <name type="scientific">Paxillus rubicundulus Ve08.2h10</name>
    <dbReference type="NCBI Taxonomy" id="930991"/>
    <lineage>
        <taxon>Eukaryota</taxon>
        <taxon>Fungi</taxon>
        <taxon>Dikarya</taxon>
        <taxon>Basidiomycota</taxon>
        <taxon>Agaricomycotina</taxon>
        <taxon>Agaricomycetes</taxon>
        <taxon>Agaricomycetidae</taxon>
        <taxon>Boletales</taxon>
        <taxon>Paxilineae</taxon>
        <taxon>Paxillaceae</taxon>
        <taxon>Paxillus</taxon>
    </lineage>
</organism>
<dbReference type="PANTHER" id="PTHR32208">
    <property type="entry name" value="SECRETED PROTEIN-RELATED"/>
    <property type="match status" value="1"/>
</dbReference>
<evidence type="ECO:0000256" key="1">
    <source>
        <dbReference type="ARBA" id="ARBA00022729"/>
    </source>
</evidence>
<dbReference type="SUPFAM" id="SSF50965">
    <property type="entry name" value="Galactose oxidase, central domain"/>
    <property type="match status" value="1"/>
</dbReference>
<dbReference type="STRING" id="930991.A0A0D0DLF8"/>
<dbReference type="InterPro" id="IPR011043">
    <property type="entry name" value="Gal_Oxase/kelch_b-propeller"/>
</dbReference>
<dbReference type="AlphaFoldDB" id="A0A0D0DLF8"/>
<dbReference type="InParanoid" id="A0A0D0DLF8"/>
<dbReference type="InterPro" id="IPR014756">
    <property type="entry name" value="Ig_E-set"/>
</dbReference>